<dbReference type="InterPro" id="IPR002528">
    <property type="entry name" value="MATE_fam"/>
</dbReference>
<dbReference type="Pfam" id="PF01554">
    <property type="entry name" value="MatE"/>
    <property type="match status" value="2"/>
</dbReference>
<comment type="subcellular location">
    <subcellularLocation>
        <location evidence="1">Cell membrane</location>
        <topology evidence="1">Multi-pass membrane protein</topology>
    </subcellularLocation>
</comment>
<feature type="transmembrane region" description="Helical" evidence="7">
    <location>
        <begin position="321"/>
        <end position="342"/>
    </location>
</feature>
<feature type="transmembrane region" description="Helical" evidence="7">
    <location>
        <begin position="51"/>
        <end position="75"/>
    </location>
</feature>
<dbReference type="GO" id="GO:0015297">
    <property type="term" value="F:antiporter activity"/>
    <property type="evidence" value="ECO:0007669"/>
    <property type="project" value="InterPro"/>
</dbReference>
<proteinExistence type="predicted"/>
<keyword evidence="4 7" id="KW-0812">Transmembrane</keyword>
<reference evidence="8 9" key="1">
    <citation type="journal article" date="2010" name="Stand. Genomic Sci.">
        <title>Complete genome sequence of Acetohalobium arabaticum type strain (Z-7288).</title>
        <authorList>
            <person name="Sikorski J."/>
            <person name="Lapidus A."/>
            <person name="Chertkov O."/>
            <person name="Lucas S."/>
            <person name="Copeland A."/>
            <person name="Glavina Del Rio T."/>
            <person name="Nolan M."/>
            <person name="Tice H."/>
            <person name="Cheng J.F."/>
            <person name="Han C."/>
            <person name="Brambilla E."/>
            <person name="Pitluck S."/>
            <person name="Liolios K."/>
            <person name="Ivanova N."/>
            <person name="Mavromatis K."/>
            <person name="Mikhailova N."/>
            <person name="Pati A."/>
            <person name="Bruce D."/>
            <person name="Detter C."/>
            <person name="Tapia R."/>
            <person name="Goodwin L."/>
            <person name="Chen A."/>
            <person name="Palaniappan K."/>
            <person name="Land M."/>
            <person name="Hauser L."/>
            <person name="Chang Y.J."/>
            <person name="Jeffries C.D."/>
            <person name="Rohde M."/>
            <person name="Goker M."/>
            <person name="Spring S."/>
            <person name="Woyke T."/>
            <person name="Bristow J."/>
            <person name="Eisen J.A."/>
            <person name="Markowitz V."/>
            <person name="Hugenholtz P."/>
            <person name="Kyrpides N.C."/>
            <person name="Klenk H.P."/>
        </authorList>
    </citation>
    <scope>NUCLEOTIDE SEQUENCE [LARGE SCALE GENOMIC DNA]</scope>
    <source>
        <strain evidence="9">ATCC 49924 / DSM 5501 / Z-7288</strain>
    </source>
</reference>
<keyword evidence="5 7" id="KW-1133">Transmembrane helix</keyword>
<dbReference type="InterPro" id="IPR048279">
    <property type="entry name" value="MdtK-like"/>
</dbReference>
<dbReference type="OrthoDB" id="9811110at2"/>
<feature type="transmembrane region" description="Helical" evidence="7">
    <location>
        <begin position="260"/>
        <end position="283"/>
    </location>
</feature>
<dbReference type="eggNOG" id="COG0534">
    <property type="taxonomic scope" value="Bacteria"/>
</dbReference>
<keyword evidence="2" id="KW-0813">Transport</keyword>
<evidence type="ECO:0000256" key="7">
    <source>
        <dbReference type="SAM" id="Phobius"/>
    </source>
</evidence>
<gene>
    <name evidence="8" type="ordered locus">Acear_1006</name>
</gene>
<feature type="transmembrane region" description="Helical" evidence="7">
    <location>
        <begin position="95"/>
        <end position="117"/>
    </location>
</feature>
<evidence type="ECO:0000256" key="5">
    <source>
        <dbReference type="ARBA" id="ARBA00022989"/>
    </source>
</evidence>
<evidence type="ECO:0000256" key="1">
    <source>
        <dbReference type="ARBA" id="ARBA00004651"/>
    </source>
</evidence>
<feature type="transmembrane region" description="Helical" evidence="7">
    <location>
        <begin position="394"/>
        <end position="413"/>
    </location>
</feature>
<dbReference type="PANTHER" id="PTHR43823">
    <property type="entry name" value="SPORULATION PROTEIN YKVU"/>
    <property type="match status" value="1"/>
</dbReference>
<evidence type="ECO:0000256" key="3">
    <source>
        <dbReference type="ARBA" id="ARBA00022475"/>
    </source>
</evidence>
<keyword evidence="3" id="KW-1003">Cell membrane</keyword>
<dbReference type="STRING" id="574087.Acear_1006"/>
<keyword evidence="6 7" id="KW-0472">Membrane</keyword>
<feature type="transmembrane region" description="Helical" evidence="7">
    <location>
        <begin position="138"/>
        <end position="155"/>
    </location>
</feature>
<evidence type="ECO:0000256" key="2">
    <source>
        <dbReference type="ARBA" id="ARBA00022448"/>
    </source>
</evidence>
<dbReference type="GO" id="GO:0005886">
    <property type="term" value="C:plasma membrane"/>
    <property type="evidence" value="ECO:0007669"/>
    <property type="project" value="UniProtKB-SubCell"/>
</dbReference>
<dbReference type="Proteomes" id="UP000001661">
    <property type="component" value="Chromosome"/>
</dbReference>
<dbReference type="PIRSF" id="PIRSF006603">
    <property type="entry name" value="DinF"/>
    <property type="match status" value="1"/>
</dbReference>
<keyword evidence="9" id="KW-1185">Reference proteome</keyword>
<evidence type="ECO:0000256" key="4">
    <source>
        <dbReference type="ARBA" id="ARBA00022692"/>
    </source>
</evidence>
<feature type="transmembrane region" description="Helical" evidence="7">
    <location>
        <begin position="15"/>
        <end position="39"/>
    </location>
</feature>
<organism evidence="8 9">
    <name type="scientific">Acetohalobium arabaticum (strain ATCC 49924 / DSM 5501 / Z-7288)</name>
    <dbReference type="NCBI Taxonomy" id="574087"/>
    <lineage>
        <taxon>Bacteria</taxon>
        <taxon>Bacillati</taxon>
        <taxon>Bacillota</taxon>
        <taxon>Clostridia</taxon>
        <taxon>Halanaerobiales</taxon>
        <taxon>Halobacteroidaceae</taxon>
        <taxon>Acetohalobium</taxon>
    </lineage>
</organism>
<dbReference type="EMBL" id="CP002105">
    <property type="protein sequence ID" value="ADL12533.1"/>
    <property type="molecule type" value="Genomic_DNA"/>
</dbReference>
<feature type="transmembrane region" description="Helical" evidence="7">
    <location>
        <begin position="420"/>
        <end position="441"/>
    </location>
</feature>
<evidence type="ECO:0000256" key="6">
    <source>
        <dbReference type="ARBA" id="ARBA00023136"/>
    </source>
</evidence>
<dbReference type="InterPro" id="IPR051327">
    <property type="entry name" value="MATE_MepA_subfamily"/>
</dbReference>
<sequence>MELTEDSDRLGNEPIIPLLFKLSVPSIIGMVIQALYNVIDSIYIGHLSKEALSALSLVFPLQMILIAVAVGTGVGTSSLISRLLGEEEDDEANSAAQHTVLLIIFYGMVAILIGIFFSRGLLRLFTSNNTLIDLGSSYIRIILIGSWAVFFPIVADNILRGEGNTYAPMWTMIIGALLNIALDPFLIFGIGIFPQLGIRGAAYATVISRFISGIFIGYILFKSERQFNFNPKTFEFDFSIIHEIYQVGLPAMVMQLLTSFMIIGINKIVAGYSIAAVAVVGVYHRLQTFVFMPVFGLDQGYMPIVGYNYGHENPDRMKKTIRYGLIIGFLFTSLGGVIFQLFPRELISLFNNDPALLDIGETALKRISFAFPIMGLVIVASTTFQAIGEGIPSLVLSFLRQILLLLPIMYLLGRLYGLSALWYAFPISELITVILMAFWLASTLQEAYQELATEN</sequence>
<protein>
    <submittedName>
        <fullName evidence="8">MATE efflux family protein</fullName>
    </submittedName>
</protein>
<feature type="transmembrane region" description="Helical" evidence="7">
    <location>
        <begin position="369"/>
        <end position="388"/>
    </location>
</feature>
<dbReference type="KEGG" id="aar:Acear_1006"/>
<dbReference type="HOGENOM" id="CLU_012893_0_1_9"/>
<accession>D9QPU2</accession>
<feature type="transmembrane region" description="Helical" evidence="7">
    <location>
        <begin position="167"/>
        <end position="193"/>
    </location>
</feature>
<dbReference type="AlphaFoldDB" id="D9QPU2"/>
<dbReference type="RefSeq" id="WP_013277979.1">
    <property type="nucleotide sequence ID" value="NC_014378.1"/>
</dbReference>
<evidence type="ECO:0000313" key="9">
    <source>
        <dbReference type="Proteomes" id="UP000001661"/>
    </source>
</evidence>
<evidence type="ECO:0000313" key="8">
    <source>
        <dbReference type="EMBL" id="ADL12533.1"/>
    </source>
</evidence>
<dbReference type="PANTHER" id="PTHR43823:SF3">
    <property type="entry name" value="MULTIDRUG EXPORT PROTEIN MEPA"/>
    <property type="match status" value="1"/>
</dbReference>
<name>D9QPU2_ACEAZ</name>
<feature type="transmembrane region" description="Helical" evidence="7">
    <location>
        <begin position="200"/>
        <end position="221"/>
    </location>
</feature>
<dbReference type="NCBIfam" id="TIGR00797">
    <property type="entry name" value="matE"/>
    <property type="match status" value="1"/>
</dbReference>
<dbReference type="GO" id="GO:0042910">
    <property type="term" value="F:xenobiotic transmembrane transporter activity"/>
    <property type="evidence" value="ECO:0007669"/>
    <property type="project" value="InterPro"/>
</dbReference>